<dbReference type="GeneID" id="63842942"/>
<comment type="caution">
    <text evidence="2">The sequence shown here is derived from an EMBL/GenBank/DDBJ whole genome shotgun (WGS) entry which is preliminary data.</text>
</comment>
<proteinExistence type="predicted"/>
<sequence length="422" mass="46621">MGNSASIEKTRRNSALHRGSLKARQGSCTNDEHQNLNTNCAQSTEPWAQTQTQRKGSVTTTPLSLEAQLRRLRAKLETAKGALDDLDTLAVQYSRPGGITTSVNDAYLSDPSISLAVDRHLTDLDHTASALCKIVTTIPAPVPSDEHSCSSFSWSLDSGFDSVADASRHCDQSPIVSAFERATPVDYQGYDDFDLPPAALCARQCETTHSYGPSIEWPARRPICEKTSSTFPPAAYHNRPTRKAYTRRDSPIIKPFYVAPLRLPSSSPPSVEIPRRRALSGDCGIPAAPFEREIRALTTQINESPLGRMGRAEMTARHIPQSQMSADSHADELPSTPCQEERLRRRPVSLPDSNYASIPTRQFSTEQKTRRLRSMRATSSDDGYYCGNASDMDVRRGQDGSETLNMDELLTFLRDGNSMRDL</sequence>
<feature type="region of interest" description="Disordered" evidence="1">
    <location>
        <begin position="1"/>
        <end position="34"/>
    </location>
</feature>
<evidence type="ECO:0000256" key="1">
    <source>
        <dbReference type="SAM" id="MobiDB-lite"/>
    </source>
</evidence>
<feature type="region of interest" description="Disordered" evidence="1">
    <location>
        <begin position="320"/>
        <end position="356"/>
    </location>
</feature>
<evidence type="ECO:0000313" key="2">
    <source>
        <dbReference type="EMBL" id="KAF3763961.1"/>
    </source>
</evidence>
<reference evidence="2" key="1">
    <citation type="journal article" date="2020" name="Phytopathology">
        <title>Genome sequence of the chestnut blight fungus Cryphonectria parasitica EP155: A fundamental resource for an archetypical invasive plant pathogen.</title>
        <authorList>
            <person name="Crouch J.A."/>
            <person name="Dawe A."/>
            <person name="Aerts A."/>
            <person name="Barry K."/>
            <person name="Churchill A.C.L."/>
            <person name="Grimwood J."/>
            <person name="Hillman B."/>
            <person name="Milgroom M.G."/>
            <person name="Pangilinan J."/>
            <person name="Smith M."/>
            <person name="Salamov A."/>
            <person name="Schmutz J."/>
            <person name="Yadav J."/>
            <person name="Grigoriev I.V."/>
            <person name="Nuss D."/>
        </authorList>
    </citation>
    <scope>NUCLEOTIDE SEQUENCE</scope>
    <source>
        <strain evidence="2">EP155</strain>
    </source>
</reference>
<name>A0A9P4XZV5_CRYP1</name>
<gene>
    <name evidence="2" type="ORF">M406DRAFT_75186</name>
</gene>
<evidence type="ECO:0000313" key="3">
    <source>
        <dbReference type="Proteomes" id="UP000803844"/>
    </source>
</evidence>
<feature type="region of interest" description="Disordered" evidence="1">
    <location>
        <begin position="43"/>
        <end position="62"/>
    </location>
</feature>
<accession>A0A9P4XZV5</accession>
<organism evidence="2 3">
    <name type="scientific">Cryphonectria parasitica (strain ATCC 38755 / EP155)</name>
    <dbReference type="NCBI Taxonomy" id="660469"/>
    <lineage>
        <taxon>Eukaryota</taxon>
        <taxon>Fungi</taxon>
        <taxon>Dikarya</taxon>
        <taxon>Ascomycota</taxon>
        <taxon>Pezizomycotina</taxon>
        <taxon>Sordariomycetes</taxon>
        <taxon>Sordariomycetidae</taxon>
        <taxon>Diaporthales</taxon>
        <taxon>Cryphonectriaceae</taxon>
        <taxon>Cryphonectria-Endothia species complex</taxon>
        <taxon>Cryphonectria</taxon>
    </lineage>
</organism>
<dbReference type="Proteomes" id="UP000803844">
    <property type="component" value="Unassembled WGS sequence"/>
</dbReference>
<keyword evidence="3" id="KW-1185">Reference proteome</keyword>
<dbReference type="EMBL" id="MU032349">
    <property type="protein sequence ID" value="KAF3763961.1"/>
    <property type="molecule type" value="Genomic_DNA"/>
</dbReference>
<dbReference type="AlphaFoldDB" id="A0A9P4XZV5"/>
<dbReference type="OrthoDB" id="10682549at2759"/>
<feature type="compositionally biased region" description="Basic residues" evidence="1">
    <location>
        <begin position="12"/>
        <end position="21"/>
    </location>
</feature>
<dbReference type="RefSeq" id="XP_040774922.1">
    <property type="nucleotide sequence ID" value="XM_040925813.1"/>
</dbReference>
<protein>
    <submittedName>
        <fullName evidence="2">Uncharacterized protein</fullName>
    </submittedName>
</protein>